<dbReference type="GO" id="GO:0046316">
    <property type="term" value="F:gluconokinase activity"/>
    <property type="evidence" value="ECO:0007669"/>
    <property type="project" value="UniProtKB-EC"/>
</dbReference>
<dbReference type="Proteomes" id="UP000494135">
    <property type="component" value="Unassembled WGS sequence"/>
</dbReference>
<dbReference type="AlphaFoldDB" id="A0A1X1PBP1"/>
<dbReference type="FunFam" id="3.40.50.300:FF:000522">
    <property type="entry name" value="Gluconokinase"/>
    <property type="match status" value="1"/>
</dbReference>
<evidence type="ECO:0000256" key="6">
    <source>
        <dbReference type="ARBA" id="ARBA00022777"/>
    </source>
</evidence>
<protein>
    <recommendedName>
        <fullName evidence="3 10">Gluconokinase</fullName>
        <ecNumber evidence="3 10">2.7.1.12</ecNumber>
    </recommendedName>
</protein>
<proteinExistence type="inferred from homology"/>
<evidence type="ECO:0000256" key="1">
    <source>
        <dbReference type="ARBA" id="ARBA00004761"/>
    </source>
</evidence>
<keyword evidence="5 10" id="KW-0547">Nucleotide-binding</keyword>
<dbReference type="EC" id="2.7.1.12" evidence="3 10"/>
<evidence type="ECO:0000256" key="5">
    <source>
        <dbReference type="ARBA" id="ARBA00022741"/>
    </source>
</evidence>
<dbReference type="Gene3D" id="3.40.50.300">
    <property type="entry name" value="P-loop containing nucleotide triphosphate hydrolases"/>
    <property type="match status" value="1"/>
</dbReference>
<organism evidence="12 13">
    <name type="scientific">Burkholderia puraquae</name>
    <dbReference type="NCBI Taxonomy" id="1904757"/>
    <lineage>
        <taxon>Bacteria</taxon>
        <taxon>Pseudomonadati</taxon>
        <taxon>Pseudomonadota</taxon>
        <taxon>Betaproteobacteria</taxon>
        <taxon>Burkholderiales</taxon>
        <taxon>Burkholderiaceae</taxon>
        <taxon>Burkholderia</taxon>
        <taxon>Burkholderia cepacia complex</taxon>
    </lineage>
</organism>
<dbReference type="InterPro" id="IPR006001">
    <property type="entry name" value="Therm_gnt_kin"/>
</dbReference>
<reference evidence="12 13" key="1">
    <citation type="submission" date="2017-04" db="EMBL/GenBank/DDBJ databases">
        <title>Burkholderia puraquae sp. nov., a novel Burkholderia cepacia complex species from hospital setting samples.</title>
        <authorList>
            <person name="Martina P."/>
            <person name="Leguizamon M."/>
            <person name="Prieto C."/>
            <person name="Sousa S."/>
            <person name="Montanaro P."/>
            <person name="Draghi W."/>
            <person name="Staembler M."/>
            <person name="Bettiol M."/>
            <person name="Figoli C."/>
            <person name="Palau J."/>
            <person name="Alvarez F."/>
            <person name="Benetti S."/>
            <person name="Anchat E."/>
            <person name="Vescina C."/>
            <person name="Ferreras J."/>
            <person name="Lasch P."/>
            <person name="Lagares A."/>
            <person name="Zorreguieta A."/>
            <person name="Yantorno O."/>
            <person name="Bosch A."/>
        </authorList>
    </citation>
    <scope>NUCLEOTIDE SEQUENCE [LARGE SCALE GENOMIC DNA]</scope>
    <source>
        <strain evidence="12 13">CAMPA 1040</strain>
    </source>
</reference>
<evidence type="ECO:0000256" key="10">
    <source>
        <dbReference type="RuleBase" id="RU363066"/>
    </source>
</evidence>
<evidence type="ECO:0000256" key="2">
    <source>
        <dbReference type="ARBA" id="ARBA00008420"/>
    </source>
</evidence>
<reference evidence="11 14" key="2">
    <citation type="submission" date="2020-04" db="EMBL/GenBank/DDBJ databases">
        <authorList>
            <person name="De Canck E."/>
        </authorList>
    </citation>
    <scope>NUCLEOTIDE SEQUENCE [LARGE SCALE GENOMIC DNA]</scope>
    <source>
        <strain evidence="11 14">LMG 29660</strain>
    </source>
</reference>
<evidence type="ECO:0000256" key="9">
    <source>
        <dbReference type="ARBA" id="ARBA00048090"/>
    </source>
</evidence>
<dbReference type="EMBL" id="NBYX01000014">
    <property type="protein sequence ID" value="ORT83019.1"/>
    <property type="molecule type" value="Genomic_DNA"/>
</dbReference>
<keyword evidence="4 10" id="KW-0808">Transferase</keyword>
<evidence type="ECO:0000313" key="13">
    <source>
        <dbReference type="Proteomes" id="UP000193146"/>
    </source>
</evidence>
<keyword evidence="7 10" id="KW-0067">ATP-binding</keyword>
<name>A0A1X1PBP1_9BURK</name>
<dbReference type="CDD" id="cd02021">
    <property type="entry name" value="GntK"/>
    <property type="match status" value="1"/>
</dbReference>
<dbReference type="Pfam" id="PF13671">
    <property type="entry name" value="AAA_33"/>
    <property type="match status" value="1"/>
</dbReference>
<dbReference type="EMBL" id="CADIKG010000001">
    <property type="protein sequence ID" value="CAB3745791.1"/>
    <property type="molecule type" value="Genomic_DNA"/>
</dbReference>
<dbReference type="PANTHER" id="PTHR43442:SF3">
    <property type="entry name" value="GLUCONOKINASE-RELATED"/>
    <property type="match status" value="1"/>
</dbReference>
<comment type="similarity">
    <text evidence="2 10">Belongs to the gluconokinase GntK/GntV family.</text>
</comment>
<dbReference type="NCBIfam" id="TIGR01313">
    <property type="entry name" value="therm_gnt_kin"/>
    <property type="match status" value="1"/>
</dbReference>
<comment type="catalytic activity">
    <reaction evidence="9 10">
        <text>D-gluconate + ATP = 6-phospho-D-gluconate + ADP + H(+)</text>
        <dbReference type="Rhea" id="RHEA:19433"/>
        <dbReference type="ChEBI" id="CHEBI:15378"/>
        <dbReference type="ChEBI" id="CHEBI:18391"/>
        <dbReference type="ChEBI" id="CHEBI:30616"/>
        <dbReference type="ChEBI" id="CHEBI:58759"/>
        <dbReference type="ChEBI" id="CHEBI:456216"/>
        <dbReference type="EC" id="2.7.1.12"/>
    </reaction>
</comment>
<evidence type="ECO:0000256" key="4">
    <source>
        <dbReference type="ARBA" id="ARBA00022679"/>
    </source>
</evidence>
<evidence type="ECO:0000313" key="12">
    <source>
        <dbReference type="EMBL" id="ORT83019.1"/>
    </source>
</evidence>
<gene>
    <name evidence="12" type="ORF">B7G54_24535</name>
    <name evidence="11" type="ORF">LMG29660_00028</name>
</gene>
<evidence type="ECO:0000256" key="3">
    <source>
        <dbReference type="ARBA" id="ARBA00012054"/>
    </source>
</evidence>
<evidence type="ECO:0000313" key="11">
    <source>
        <dbReference type="EMBL" id="CAB3745791.1"/>
    </source>
</evidence>
<dbReference type="Proteomes" id="UP000193146">
    <property type="component" value="Unassembled WGS sequence"/>
</dbReference>
<evidence type="ECO:0000256" key="7">
    <source>
        <dbReference type="ARBA" id="ARBA00022840"/>
    </source>
</evidence>
<keyword evidence="8" id="KW-0311">Gluconate utilization</keyword>
<dbReference type="PANTHER" id="PTHR43442">
    <property type="entry name" value="GLUCONOKINASE-RELATED"/>
    <property type="match status" value="1"/>
</dbReference>
<dbReference type="RefSeq" id="WP_085041431.1">
    <property type="nucleotide sequence ID" value="NZ_CADIKG010000001.1"/>
</dbReference>
<dbReference type="InterPro" id="IPR027417">
    <property type="entry name" value="P-loop_NTPase"/>
</dbReference>
<keyword evidence="13" id="KW-1185">Reference proteome</keyword>
<dbReference type="GO" id="GO:0005524">
    <property type="term" value="F:ATP binding"/>
    <property type="evidence" value="ECO:0007669"/>
    <property type="project" value="UniProtKB-KW"/>
</dbReference>
<evidence type="ECO:0000256" key="8">
    <source>
        <dbReference type="ARBA" id="ARBA00023064"/>
    </source>
</evidence>
<keyword evidence="6 10" id="KW-0418">Kinase</keyword>
<dbReference type="GO" id="GO:0005737">
    <property type="term" value="C:cytoplasm"/>
    <property type="evidence" value="ECO:0007669"/>
    <property type="project" value="TreeGrafter"/>
</dbReference>
<sequence length="189" mass="20969">MILIAMGVSGAGKSQIGEMLAERLSCSYTDGDAFHSAANKEKMHHGIPLTDDDRWPWLQSIRAAIEERQRAGEAAVFTCSSLKRSYRDVLRGTDTDVRFVYLKGSFDTLRERLNARGGHFFDPSLLRSQFDTLEEPGADEAIEVSIELAPARIVNLVMQKIRALPYPEADAGEEGGAVCRGQTHFQPNR</sequence>
<dbReference type="SUPFAM" id="SSF52540">
    <property type="entry name" value="P-loop containing nucleoside triphosphate hydrolases"/>
    <property type="match status" value="1"/>
</dbReference>
<comment type="pathway">
    <text evidence="1">Carbohydrate acid metabolism.</text>
</comment>
<dbReference type="GO" id="GO:0019521">
    <property type="term" value="P:D-gluconate metabolic process"/>
    <property type="evidence" value="ECO:0007669"/>
    <property type="project" value="UniProtKB-KW"/>
</dbReference>
<dbReference type="OrthoDB" id="9795716at2"/>
<evidence type="ECO:0000313" key="14">
    <source>
        <dbReference type="Proteomes" id="UP000494135"/>
    </source>
</evidence>
<accession>A0A1X1PBP1</accession>